<dbReference type="Proteomes" id="UP001221898">
    <property type="component" value="Unassembled WGS sequence"/>
</dbReference>
<dbReference type="AlphaFoldDB" id="A0AAD7VYD6"/>
<keyword evidence="2" id="KW-1185">Reference proteome</keyword>
<evidence type="ECO:0000313" key="1">
    <source>
        <dbReference type="EMBL" id="KAJ8362386.1"/>
    </source>
</evidence>
<gene>
    <name evidence="1" type="ORF">AAFF_G00376040</name>
</gene>
<evidence type="ECO:0000313" key="2">
    <source>
        <dbReference type="Proteomes" id="UP001221898"/>
    </source>
</evidence>
<sequence length="71" mass="8057">MKLVMPVMSCVGGVVVVLDYCGFEDFVFSEFLCLLTESMFLRSVSEMLIKAAFPLKCYRLVFLNTNSTEDK</sequence>
<dbReference type="EMBL" id="JAINUG010000677">
    <property type="protein sequence ID" value="KAJ8362386.1"/>
    <property type="molecule type" value="Genomic_DNA"/>
</dbReference>
<organism evidence="1 2">
    <name type="scientific">Aldrovandia affinis</name>
    <dbReference type="NCBI Taxonomy" id="143900"/>
    <lineage>
        <taxon>Eukaryota</taxon>
        <taxon>Metazoa</taxon>
        <taxon>Chordata</taxon>
        <taxon>Craniata</taxon>
        <taxon>Vertebrata</taxon>
        <taxon>Euteleostomi</taxon>
        <taxon>Actinopterygii</taxon>
        <taxon>Neopterygii</taxon>
        <taxon>Teleostei</taxon>
        <taxon>Notacanthiformes</taxon>
        <taxon>Halosauridae</taxon>
        <taxon>Aldrovandia</taxon>
    </lineage>
</organism>
<proteinExistence type="predicted"/>
<comment type="caution">
    <text evidence="1">The sequence shown here is derived from an EMBL/GenBank/DDBJ whole genome shotgun (WGS) entry which is preliminary data.</text>
</comment>
<protein>
    <submittedName>
        <fullName evidence="1">Uncharacterized protein</fullName>
    </submittedName>
</protein>
<reference evidence="1" key="1">
    <citation type="journal article" date="2023" name="Science">
        <title>Genome structures resolve the early diversification of teleost fishes.</title>
        <authorList>
            <person name="Parey E."/>
            <person name="Louis A."/>
            <person name="Montfort J."/>
            <person name="Bouchez O."/>
            <person name="Roques C."/>
            <person name="Iampietro C."/>
            <person name="Lluch J."/>
            <person name="Castinel A."/>
            <person name="Donnadieu C."/>
            <person name="Desvignes T."/>
            <person name="Floi Bucao C."/>
            <person name="Jouanno E."/>
            <person name="Wen M."/>
            <person name="Mejri S."/>
            <person name="Dirks R."/>
            <person name="Jansen H."/>
            <person name="Henkel C."/>
            <person name="Chen W.J."/>
            <person name="Zahm M."/>
            <person name="Cabau C."/>
            <person name="Klopp C."/>
            <person name="Thompson A.W."/>
            <person name="Robinson-Rechavi M."/>
            <person name="Braasch I."/>
            <person name="Lecointre G."/>
            <person name="Bobe J."/>
            <person name="Postlethwait J.H."/>
            <person name="Berthelot C."/>
            <person name="Roest Crollius H."/>
            <person name="Guiguen Y."/>
        </authorList>
    </citation>
    <scope>NUCLEOTIDE SEQUENCE</scope>
    <source>
        <strain evidence="1">NC1722</strain>
    </source>
</reference>
<accession>A0AAD7VYD6</accession>
<name>A0AAD7VYD6_9TELE</name>